<dbReference type="AlphaFoldDB" id="A0A6J8D782"/>
<evidence type="ECO:0000313" key="3">
    <source>
        <dbReference type="Proteomes" id="UP000507470"/>
    </source>
</evidence>
<sequence length="166" mass="18520">MDQQRMNLFVTRSTRLALDLVEESQEEKRRQAAQQAAKQTVSPLFAMPTLPKLTSTTNRRQFKPSAATGSAMEQQQFRQQQTHQDFQLANNIPAAAPPAHVTPLLSYFTHLQPPNVQPMFLQQSAGSSSDANISSLICRSMNVISTPYSPVNLSQESFEDTLDVLQ</sequence>
<accession>A0A6J8D782</accession>
<keyword evidence="3" id="KW-1185">Reference proteome</keyword>
<gene>
    <name evidence="2" type="ORF">MCOR_36921</name>
</gene>
<reference evidence="2 3" key="1">
    <citation type="submission" date="2020-06" db="EMBL/GenBank/DDBJ databases">
        <authorList>
            <person name="Li R."/>
            <person name="Bekaert M."/>
        </authorList>
    </citation>
    <scope>NUCLEOTIDE SEQUENCE [LARGE SCALE GENOMIC DNA]</scope>
    <source>
        <strain evidence="3">wild</strain>
    </source>
</reference>
<evidence type="ECO:0000313" key="2">
    <source>
        <dbReference type="EMBL" id="CAC5403004.1"/>
    </source>
</evidence>
<feature type="compositionally biased region" description="Low complexity" evidence="1">
    <location>
        <begin position="74"/>
        <end position="84"/>
    </location>
</feature>
<proteinExistence type="predicted"/>
<name>A0A6J8D782_MYTCO</name>
<organism evidence="2 3">
    <name type="scientific">Mytilus coruscus</name>
    <name type="common">Sea mussel</name>
    <dbReference type="NCBI Taxonomy" id="42192"/>
    <lineage>
        <taxon>Eukaryota</taxon>
        <taxon>Metazoa</taxon>
        <taxon>Spiralia</taxon>
        <taxon>Lophotrochozoa</taxon>
        <taxon>Mollusca</taxon>
        <taxon>Bivalvia</taxon>
        <taxon>Autobranchia</taxon>
        <taxon>Pteriomorphia</taxon>
        <taxon>Mytilida</taxon>
        <taxon>Mytiloidea</taxon>
        <taxon>Mytilidae</taxon>
        <taxon>Mytilinae</taxon>
        <taxon>Mytilus</taxon>
    </lineage>
</organism>
<dbReference type="Proteomes" id="UP000507470">
    <property type="component" value="Unassembled WGS sequence"/>
</dbReference>
<feature type="region of interest" description="Disordered" evidence="1">
    <location>
        <begin position="27"/>
        <end position="84"/>
    </location>
</feature>
<evidence type="ECO:0000256" key="1">
    <source>
        <dbReference type="SAM" id="MobiDB-lite"/>
    </source>
</evidence>
<protein>
    <submittedName>
        <fullName evidence="2">Uncharacterized protein</fullName>
    </submittedName>
</protein>
<dbReference type="EMBL" id="CACVKT020006657">
    <property type="protein sequence ID" value="CAC5403004.1"/>
    <property type="molecule type" value="Genomic_DNA"/>
</dbReference>